<dbReference type="SUPFAM" id="SSF74942">
    <property type="entry name" value="YhbC-like, C-terminal domain"/>
    <property type="match status" value="1"/>
</dbReference>
<dbReference type="CDD" id="cd01734">
    <property type="entry name" value="YlxS_C"/>
    <property type="match status" value="1"/>
</dbReference>
<dbReference type="GO" id="GO:0000028">
    <property type="term" value="P:ribosomal small subunit assembly"/>
    <property type="evidence" value="ECO:0007669"/>
    <property type="project" value="TreeGrafter"/>
</dbReference>
<keyword evidence="1 3" id="KW-0963">Cytoplasm</keyword>
<dbReference type="Gene3D" id="2.30.30.180">
    <property type="entry name" value="Ribosome maturation factor RimP, C-terminal domain"/>
    <property type="match status" value="1"/>
</dbReference>
<sequence length="157" mass="18044">MGGEFLKRPQVREEIVRVAEVAAEEHGYEIVEVEITKQQPTRVIITVFRKEGVNIDDCAEISRAINDGIDDDLIQGQYTLEVQSPGLDRPIRTKDDYRRNLGNKVEVHLYKKLNDRKDFIGILTDYGDDTVDIREENGETVTFDSKSISLMRQVIEF</sequence>
<dbReference type="Pfam" id="PF17384">
    <property type="entry name" value="DUF150_C"/>
    <property type="match status" value="1"/>
</dbReference>
<dbReference type="Proteomes" id="UP000070442">
    <property type="component" value="Unassembled WGS sequence"/>
</dbReference>
<dbReference type="STRING" id="755172.HMPREF1863_01592"/>
<organism evidence="6 7">
    <name type="scientific">Aedoeadaptatus coxii</name>
    <dbReference type="NCBI Taxonomy" id="755172"/>
    <lineage>
        <taxon>Bacteria</taxon>
        <taxon>Bacillati</taxon>
        <taxon>Bacillota</taxon>
        <taxon>Tissierellia</taxon>
        <taxon>Tissierellales</taxon>
        <taxon>Peptoniphilaceae</taxon>
        <taxon>Aedoeadaptatus</taxon>
    </lineage>
</organism>
<dbReference type="GO" id="GO:0006412">
    <property type="term" value="P:translation"/>
    <property type="evidence" value="ECO:0007669"/>
    <property type="project" value="TreeGrafter"/>
</dbReference>
<comment type="subcellular location">
    <subcellularLocation>
        <location evidence="3">Cytoplasm</location>
    </subcellularLocation>
</comment>
<comment type="caution">
    <text evidence="6">The sequence shown here is derived from an EMBL/GenBank/DDBJ whole genome shotgun (WGS) entry which is preliminary data.</text>
</comment>
<dbReference type="HAMAP" id="MF_01077">
    <property type="entry name" value="RimP"/>
    <property type="match status" value="1"/>
</dbReference>
<dbReference type="InterPro" id="IPR003728">
    <property type="entry name" value="Ribosome_maturation_RimP"/>
</dbReference>
<gene>
    <name evidence="3" type="primary">rimP</name>
    <name evidence="6" type="ORF">HMPREF1863_01592</name>
</gene>
<keyword evidence="2 3" id="KW-0690">Ribosome biogenesis</keyword>
<dbReference type="InterPro" id="IPR036847">
    <property type="entry name" value="RimP_C_sf"/>
</dbReference>
<dbReference type="InterPro" id="IPR028989">
    <property type="entry name" value="RimP_N"/>
</dbReference>
<comment type="similarity">
    <text evidence="3">Belongs to the RimP family.</text>
</comment>
<dbReference type="EMBL" id="LSDG01000045">
    <property type="protein sequence ID" value="KXB65084.1"/>
    <property type="molecule type" value="Genomic_DNA"/>
</dbReference>
<keyword evidence="7" id="KW-1185">Reference proteome</keyword>
<evidence type="ECO:0000313" key="6">
    <source>
        <dbReference type="EMBL" id="KXB65084.1"/>
    </source>
</evidence>
<dbReference type="InterPro" id="IPR035956">
    <property type="entry name" value="RimP_N_sf"/>
</dbReference>
<dbReference type="GO" id="GO:0005829">
    <property type="term" value="C:cytosol"/>
    <property type="evidence" value="ECO:0007669"/>
    <property type="project" value="TreeGrafter"/>
</dbReference>
<comment type="function">
    <text evidence="3">Required for maturation of 30S ribosomal subunits.</text>
</comment>
<protein>
    <recommendedName>
        <fullName evidence="3">Ribosome maturation factor RimP</fullName>
    </recommendedName>
</protein>
<dbReference type="PATRIC" id="fig|755172.3.peg.1552"/>
<dbReference type="PANTHER" id="PTHR33867">
    <property type="entry name" value="RIBOSOME MATURATION FACTOR RIMP"/>
    <property type="match status" value="1"/>
</dbReference>
<feature type="domain" description="Ribosome maturation factor RimP N-terminal" evidence="4">
    <location>
        <begin position="21"/>
        <end position="88"/>
    </location>
</feature>
<dbReference type="Pfam" id="PF02576">
    <property type="entry name" value="RimP_N"/>
    <property type="match status" value="1"/>
</dbReference>
<evidence type="ECO:0000313" key="7">
    <source>
        <dbReference type="Proteomes" id="UP000070442"/>
    </source>
</evidence>
<accession>A0A134ABJ2</accession>
<dbReference type="OrthoDB" id="9805006at2"/>
<dbReference type="Gene3D" id="3.30.300.70">
    <property type="entry name" value="RimP-like superfamily, N-terminal"/>
    <property type="match status" value="1"/>
</dbReference>
<evidence type="ECO:0000256" key="1">
    <source>
        <dbReference type="ARBA" id="ARBA00022490"/>
    </source>
</evidence>
<reference evidence="7" key="1">
    <citation type="submission" date="2016-01" db="EMBL/GenBank/DDBJ databases">
        <authorList>
            <person name="Mitreva M."/>
            <person name="Pepin K.H."/>
            <person name="Mihindukulasuriya K.A."/>
            <person name="Fulton R."/>
            <person name="Fronick C."/>
            <person name="O'Laughlin M."/>
            <person name="Miner T."/>
            <person name="Herter B."/>
            <person name="Rosa B.A."/>
            <person name="Cordes M."/>
            <person name="Tomlinson C."/>
            <person name="Wollam A."/>
            <person name="Palsikar V.B."/>
            <person name="Mardis E.R."/>
            <person name="Wilson R.K."/>
        </authorList>
    </citation>
    <scope>NUCLEOTIDE SEQUENCE [LARGE SCALE GENOMIC DNA]</scope>
    <source>
        <strain evidence="7">DNF00729</strain>
    </source>
</reference>
<evidence type="ECO:0000256" key="2">
    <source>
        <dbReference type="ARBA" id="ARBA00022517"/>
    </source>
</evidence>
<dbReference type="AlphaFoldDB" id="A0A134ABJ2"/>
<name>A0A134ABJ2_9FIRM</name>
<proteinExistence type="inferred from homology"/>
<dbReference type="SUPFAM" id="SSF75420">
    <property type="entry name" value="YhbC-like, N-terminal domain"/>
    <property type="match status" value="1"/>
</dbReference>
<evidence type="ECO:0000256" key="3">
    <source>
        <dbReference type="HAMAP-Rule" id="MF_01077"/>
    </source>
</evidence>
<dbReference type="InterPro" id="IPR028998">
    <property type="entry name" value="RimP_C"/>
</dbReference>
<dbReference type="PANTHER" id="PTHR33867:SF1">
    <property type="entry name" value="RIBOSOME MATURATION FACTOR RIMP"/>
    <property type="match status" value="1"/>
</dbReference>
<feature type="domain" description="Ribosome maturation factor RimP C-terminal" evidence="5">
    <location>
        <begin position="91"/>
        <end position="157"/>
    </location>
</feature>
<evidence type="ECO:0000259" key="4">
    <source>
        <dbReference type="Pfam" id="PF02576"/>
    </source>
</evidence>
<evidence type="ECO:0000259" key="5">
    <source>
        <dbReference type="Pfam" id="PF17384"/>
    </source>
</evidence>